<protein>
    <submittedName>
        <fullName evidence="1">Uncharacterized protein</fullName>
    </submittedName>
</protein>
<name>A0AAU7DH38_9BACT</name>
<accession>A0AAU7DH38</accession>
<sequence length="117" mass="13314">MMRQRRTLLKIDESVTPSLAFAARSGEDRAVDELSQKMHSWSQLWFGFSGNLAPSREDYLVRERLLSWLGRCIGRQARTILTSRSEDVSLATSSPLLTAFLGRRAMVELSRRVLSDL</sequence>
<dbReference type="RefSeq" id="WP_348262265.1">
    <property type="nucleotide sequence ID" value="NZ_CP121196.1"/>
</dbReference>
<proteinExistence type="predicted"/>
<organism evidence="1">
    <name type="scientific">Telmatobacter sp. DSM 110680</name>
    <dbReference type="NCBI Taxonomy" id="3036704"/>
    <lineage>
        <taxon>Bacteria</taxon>
        <taxon>Pseudomonadati</taxon>
        <taxon>Acidobacteriota</taxon>
        <taxon>Terriglobia</taxon>
        <taxon>Terriglobales</taxon>
        <taxon>Acidobacteriaceae</taxon>
        <taxon>Telmatobacter</taxon>
    </lineage>
</organism>
<reference evidence="1" key="1">
    <citation type="submission" date="2023-03" db="EMBL/GenBank/DDBJ databases">
        <title>Edaphobacter sp.</title>
        <authorList>
            <person name="Huber K.J."/>
            <person name="Papendorf J."/>
            <person name="Pilke C."/>
            <person name="Bunk B."/>
            <person name="Sproeer C."/>
            <person name="Pester M."/>
        </authorList>
    </citation>
    <scope>NUCLEOTIDE SEQUENCE</scope>
    <source>
        <strain evidence="1">DSM 110680</strain>
    </source>
</reference>
<dbReference type="EMBL" id="CP121196">
    <property type="protein sequence ID" value="XBH17033.1"/>
    <property type="molecule type" value="Genomic_DNA"/>
</dbReference>
<dbReference type="AlphaFoldDB" id="A0AAU7DH38"/>
<evidence type="ECO:0000313" key="1">
    <source>
        <dbReference type="EMBL" id="XBH17033.1"/>
    </source>
</evidence>
<gene>
    <name evidence="1" type="ORF">P8935_20975</name>
</gene>